<dbReference type="HOGENOM" id="CLU_017652_1_0_9"/>
<dbReference type="EMBL" id="ACEC01000019">
    <property type="protein sequence ID" value="EEG31956.1"/>
    <property type="molecule type" value="Genomic_DNA"/>
</dbReference>
<feature type="domain" description="Nucleotidyl transferase" evidence="3">
    <location>
        <begin position="3"/>
        <end position="233"/>
    </location>
</feature>
<dbReference type="AlphaFoldDB" id="C0E9C6"/>
<dbReference type="InterPro" id="IPR016055">
    <property type="entry name" value="A-D-PHexomutase_a/b/a-I/II/III"/>
</dbReference>
<dbReference type="InterPro" id="IPR056729">
    <property type="entry name" value="GMPPB_C"/>
</dbReference>
<gene>
    <name evidence="6" type="ORF">CLOSTMETH_00424</name>
</gene>
<dbReference type="GO" id="GO:0016868">
    <property type="term" value="F:intramolecular phosphotransferase activity"/>
    <property type="evidence" value="ECO:0007669"/>
    <property type="project" value="InterPro"/>
</dbReference>
<dbReference type="SUPFAM" id="SSF53448">
    <property type="entry name" value="Nucleotide-diphospho-sugar transferases"/>
    <property type="match status" value="1"/>
</dbReference>
<dbReference type="eggNOG" id="COG1208">
    <property type="taxonomic scope" value="Bacteria"/>
</dbReference>
<reference evidence="6 7" key="1">
    <citation type="submission" date="2009-01" db="EMBL/GenBank/DDBJ databases">
        <authorList>
            <person name="Fulton L."/>
            <person name="Clifton S."/>
            <person name="Fulton B."/>
            <person name="Xu J."/>
            <person name="Minx P."/>
            <person name="Pepin K.H."/>
            <person name="Johnson M."/>
            <person name="Bhonagiri V."/>
            <person name="Nash W.E."/>
            <person name="Mardis E.R."/>
            <person name="Wilson R.K."/>
        </authorList>
    </citation>
    <scope>NUCLEOTIDE SEQUENCE [LARGE SCALE GENOMIC DNA]</scope>
    <source>
        <strain evidence="6 7">DSM 5476</strain>
    </source>
</reference>
<evidence type="ECO:0000313" key="6">
    <source>
        <dbReference type="EMBL" id="EEG31956.1"/>
    </source>
</evidence>
<dbReference type="SUPFAM" id="SSF53738">
    <property type="entry name" value="Phosphoglucomutase, first 3 domains"/>
    <property type="match status" value="1"/>
</dbReference>
<comment type="caution">
    <text evidence="6">The sequence shown here is derived from an EMBL/GenBank/DDBJ whole genome shotgun (WGS) entry which is preliminary data.</text>
</comment>
<dbReference type="Gene3D" id="3.40.120.10">
    <property type="entry name" value="Alpha-D-Glucose-1,6-Bisphosphate, subunit A, domain 3"/>
    <property type="match status" value="1"/>
</dbReference>
<dbReference type="STRING" id="537013.CLOSTMETH_00424"/>
<protein>
    <submittedName>
        <fullName evidence="6">Phosphoglucomutase/phosphomannomutase, alpha/beta/alpha domain I</fullName>
    </submittedName>
</protein>
<evidence type="ECO:0000259" key="5">
    <source>
        <dbReference type="Pfam" id="PF25087"/>
    </source>
</evidence>
<dbReference type="InterPro" id="IPR029044">
    <property type="entry name" value="Nucleotide-diphossugar_trans"/>
</dbReference>
<evidence type="ECO:0000259" key="3">
    <source>
        <dbReference type="Pfam" id="PF00483"/>
    </source>
</evidence>
<evidence type="ECO:0000256" key="2">
    <source>
        <dbReference type="ARBA" id="ARBA00010231"/>
    </source>
</evidence>
<evidence type="ECO:0000256" key="1">
    <source>
        <dbReference type="ARBA" id="ARBA00007274"/>
    </source>
</evidence>
<dbReference type="Pfam" id="PF00483">
    <property type="entry name" value="NTP_transferase"/>
    <property type="match status" value="1"/>
</dbReference>
<proteinExistence type="inferred from homology"/>
<accession>C0E9C6</accession>
<dbReference type="InterPro" id="IPR050486">
    <property type="entry name" value="Mannose-1P_guanyltransferase"/>
</dbReference>
<dbReference type="CDD" id="cd04181">
    <property type="entry name" value="NTP_transferase"/>
    <property type="match status" value="1"/>
</dbReference>
<evidence type="ECO:0000313" key="7">
    <source>
        <dbReference type="Proteomes" id="UP000003340"/>
    </source>
</evidence>
<dbReference type="eggNOG" id="COG1109">
    <property type="taxonomic scope" value="Bacteria"/>
</dbReference>
<comment type="similarity">
    <text evidence="2">Belongs to the phosphohexose mutase family.</text>
</comment>
<feature type="domain" description="Mannose-1-phosphate guanyltransferase C-terminal" evidence="5">
    <location>
        <begin position="262"/>
        <end position="361"/>
    </location>
</feature>
<dbReference type="GO" id="GO:0005975">
    <property type="term" value="P:carbohydrate metabolic process"/>
    <property type="evidence" value="ECO:0007669"/>
    <property type="project" value="InterPro"/>
</dbReference>
<organism evidence="6 7">
    <name type="scientific">[Clostridium] methylpentosum DSM 5476</name>
    <dbReference type="NCBI Taxonomy" id="537013"/>
    <lineage>
        <taxon>Bacteria</taxon>
        <taxon>Bacillati</taxon>
        <taxon>Bacillota</taxon>
        <taxon>Clostridia</taxon>
        <taxon>Eubacteriales</taxon>
        <taxon>Oscillospiraceae</taxon>
        <taxon>Oscillospiraceae incertae sedis</taxon>
    </lineage>
</organism>
<dbReference type="InterPro" id="IPR005835">
    <property type="entry name" value="NTP_transferase_dom"/>
</dbReference>
<dbReference type="Gene3D" id="2.160.10.10">
    <property type="entry name" value="Hexapeptide repeat proteins"/>
    <property type="match status" value="1"/>
</dbReference>
<keyword evidence="7" id="KW-1185">Reference proteome</keyword>
<dbReference type="Gene3D" id="3.90.550.10">
    <property type="entry name" value="Spore Coat Polysaccharide Biosynthesis Protein SpsA, Chain A"/>
    <property type="match status" value="1"/>
</dbReference>
<evidence type="ECO:0000259" key="4">
    <source>
        <dbReference type="Pfam" id="PF02878"/>
    </source>
</evidence>
<name>C0E9C6_9FIRM</name>
<dbReference type="Pfam" id="PF02878">
    <property type="entry name" value="PGM_PMM_I"/>
    <property type="match status" value="1"/>
</dbReference>
<dbReference type="PANTHER" id="PTHR22572">
    <property type="entry name" value="SUGAR-1-PHOSPHATE GUANYL TRANSFERASE"/>
    <property type="match status" value="1"/>
</dbReference>
<feature type="domain" description="Alpha-D-phosphohexomutase alpha/beta/alpha" evidence="4">
    <location>
        <begin position="383"/>
        <end position="504"/>
    </location>
</feature>
<reference evidence="6 7" key="2">
    <citation type="submission" date="2009-02" db="EMBL/GenBank/DDBJ databases">
        <title>Draft genome sequence of Clostridium methylpentosum (DSM 5476).</title>
        <authorList>
            <person name="Sudarsanam P."/>
            <person name="Ley R."/>
            <person name="Guruge J."/>
            <person name="Turnbaugh P.J."/>
            <person name="Mahowald M."/>
            <person name="Liep D."/>
            <person name="Gordon J."/>
        </authorList>
    </citation>
    <scope>NUCLEOTIDE SEQUENCE [LARGE SCALE GENOMIC DNA]</scope>
    <source>
        <strain evidence="6 7">DSM 5476</strain>
    </source>
</reference>
<comment type="similarity">
    <text evidence="1">Belongs to the transferase hexapeptide repeat family.</text>
</comment>
<dbReference type="Proteomes" id="UP000003340">
    <property type="component" value="Unassembled WGS sequence"/>
</dbReference>
<dbReference type="Pfam" id="PF25087">
    <property type="entry name" value="GMPPB_C"/>
    <property type="match status" value="1"/>
</dbReference>
<dbReference type="InterPro" id="IPR005844">
    <property type="entry name" value="A-D-PHexomutase_a/b/a-I"/>
</dbReference>
<sequence>MQAVIMAGGEGSRLRPLTCDIPKPLAPLCGRPVLEYILDLLAEHRFDRAVMTLLYQGNKIISHFDGEDYKGIELSYSFEPQPLGTAGSVRHAVKDPRDDILVISGDALCDFDLTKAVAFHRQSRAAATLLVKRVEDPREYGLVNVTENGRIAGFLEKPSLSHCVTDLANTGIYILSPAVFDLIEEGKKVDFAQQVFPKMLEKKMPLYAYEDAGYWCDIGDLQSYVNCQRDMLQGKVRCSIDAPEVGGVFTKTELLSAQGAVRPPAYIGSNVQFGEGVQVEAGSVIGDNVTLGDGCRVKGGVILDGAHLACGASCVRGVIGTGARMGKNSAVFECGVLGTNAVLGDESVVPDGIKVWEGKRVPDNTRLTDNLQYGISAGILCDEDGICGRTNVSVTPELCCKIGAALASLSEGAIIAVASGDTLSARALKYSAMSGVLSTGSNLWDFGVNFESQFDFCMLKSMADYGVYISSDGAARIKIVAKGGLPLPRSQERKLEGAVNRSEYRRAESEKFGTAVDLSSLREMYAIELIKAAKENLSGIGVQIKTANAAVRRVLEDALVKLGCGLEGDFCLHISADGKQLSVYSDEFGYIRHDKLLVLLCGDYFETEKELAVPYGAPKVLDEIAAQHGAKLYRYEDCPCDQSDEYARRLAVDAPFVRDGLLMAIKLLSYLKEHAVSISEAVASIPKFGTANRFVSVAVNPTTILRKLGDGRQKIGEGLSLKVDKGDVRIRPVKSGKGVLLFAESASSETAEEICDFFENIVSGQEES</sequence>